<comment type="caution">
    <text evidence="1">The sequence shown here is derived from an EMBL/GenBank/DDBJ whole genome shotgun (WGS) entry which is preliminary data.</text>
</comment>
<reference evidence="1" key="1">
    <citation type="submission" date="2022-11" db="EMBL/GenBank/DDBJ databases">
        <title>High-quality draft genome sequence of Galbibacter sp. strain CMA-7.</title>
        <authorList>
            <person name="Wei L."/>
            <person name="Dong C."/>
            <person name="Shao Z."/>
        </authorList>
    </citation>
    <scope>NUCLEOTIDE SEQUENCE</scope>
    <source>
        <strain evidence="1">CMA-7</strain>
    </source>
</reference>
<evidence type="ECO:0000313" key="1">
    <source>
        <dbReference type="EMBL" id="MDG3587658.1"/>
    </source>
</evidence>
<protein>
    <recommendedName>
        <fullName evidence="3">Antitoxin SocA-like Panacea domain-containing protein</fullName>
    </recommendedName>
</protein>
<keyword evidence="2" id="KW-1185">Reference proteome</keyword>
<gene>
    <name evidence="1" type="ORF">OSR52_17500</name>
</gene>
<sequence>MKKSEVNRVLLNKLSDKFKKLGFKKRKGFLFKKDKDYEYYIGYGIVDSDITFPSTFHYGISSVKVNNLLATILLERGLKKGDPYTVYGTKQTRLFDNGEFPVLEYDIETEKDITKMVNDLYEYYTKVAYPFLEKLTEIHELDKFINSQKVLNESMHLPTTLINGLIVSKLSQNPNYEQLKSKYNELIKEWPEWSRQDLNKVVEFLDNHTKEELENISK</sequence>
<evidence type="ECO:0008006" key="3">
    <source>
        <dbReference type="Google" id="ProtNLM"/>
    </source>
</evidence>
<organism evidence="1 2">
    <name type="scientific">Galbibacter pacificus</name>
    <dbReference type="NCBI Taxonomy" id="2996052"/>
    <lineage>
        <taxon>Bacteria</taxon>
        <taxon>Pseudomonadati</taxon>
        <taxon>Bacteroidota</taxon>
        <taxon>Flavobacteriia</taxon>
        <taxon>Flavobacteriales</taxon>
        <taxon>Flavobacteriaceae</taxon>
        <taxon>Galbibacter</taxon>
    </lineage>
</organism>
<dbReference type="Proteomes" id="UP001153642">
    <property type="component" value="Unassembled WGS sequence"/>
</dbReference>
<name>A0ABT6FWK6_9FLAO</name>
<dbReference type="RefSeq" id="WP_277901369.1">
    <property type="nucleotide sequence ID" value="NZ_JAPMUA010000008.1"/>
</dbReference>
<evidence type="ECO:0000313" key="2">
    <source>
        <dbReference type="Proteomes" id="UP001153642"/>
    </source>
</evidence>
<dbReference type="EMBL" id="JAPMUA010000008">
    <property type="protein sequence ID" value="MDG3587658.1"/>
    <property type="molecule type" value="Genomic_DNA"/>
</dbReference>
<proteinExistence type="predicted"/>
<accession>A0ABT6FWK6</accession>